<keyword evidence="2" id="KW-1185">Reference proteome</keyword>
<evidence type="ECO:0000313" key="2">
    <source>
        <dbReference type="Proteomes" id="UP000830375"/>
    </source>
</evidence>
<reference evidence="1 2" key="1">
    <citation type="submission" date="2022-01" db="EMBL/GenBank/DDBJ databases">
        <title>A high-quality chromosome-level genome assembly of rohu carp, Labeo rohita.</title>
        <authorList>
            <person name="Arick M.A. II"/>
            <person name="Hsu C.-Y."/>
            <person name="Magbanua Z."/>
            <person name="Pechanova O."/>
            <person name="Grover C."/>
            <person name="Miller E."/>
            <person name="Thrash A."/>
            <person name="Ezzel L."/>
            <person name="Alam S."/>
            <person name="Benzie J."/>
            <person name="Hamilton M."/>
            <person name="Karsi A."/>
            <person name="Lawrence M.L."/>
            <person name="Peterson D.G."/>
        </authorList>
    </citation>
    <scope>NUCLEOTIDE SEQUENCE [LARGE SCALE GENOMIC DNA]</scope>
    <source>
        <strain evidence="2">BAU-BD-2019</strain>
        <tissue evidence="1">Blood</tissue>
    </source>
</reference>
<dbReference type="EMBL" id="JACTAM010000007">
    <property type="protein sequence ID" value="KAI2662316.1"/>
    <property type="molecule type" value="Genomic_DNA"/>
</dbReference>
<keyword evidence="1" id="KW-0808">Transferase</keyword>
<dbReference type="Proteomes" id="UP000830375">
    <property type="component" value="Unassembled WGS sequence"/>
</dbReference>
<organism evidence="1 2">
    <name type="scientific">Labeo rohita</name>
    <name type="common">Indian major carp</name>
    <name type="synonym">Cyprinus rohita</name>
    <dbReference type="NCBI Taxonomy" id="84645"/>
    <lineage>
        <taxon>Eukaryota</taxon>
        <taxon>Metazoa</taxon>
        <taxon>Chordata</taxon>
        <taxon>Craniata</taxon>
        <taxon>Vertebrata</taxon>
        <taxon>Euteleostomi</taxon>
        <taxon>Actinopterygii</taxon>
        <taxon>Neopterygii</taxon>
        <taxon>Teleostei</taxon>
        <taxon>Ostariophysi</taxon>
        <taxon>Cypriniformes</taxon>
        <taxon>Cyprinidae</taxon>
        <taxon>Labeoninae</taxon>
        <taxon>Labeonini</taxon>
        <taxon>Labeo</taxon>
    </lineage>
</organism>
<protein>
    <submittedName>
        <fullName evidence="1">UMP-CMP kinase 2</fullName>
    </submittedName>
</protein>
<evidence type="ECO:0000313" key="1">
    <source>
        <dbReference type="EMBL" id="KAI2662316.1"/>
    </source>
</evidence>
<sequence>MCTKVCTKHWHLQKRYAELQHYFESRYESAHNSERPLQGKKPDLPLPSADKYHLKKIQERIDQATGGKEQPVLAQVGDKKGFYDVLYDLYDKSGRGDQCDHCLKSGESGHLSRGCGGPLAGRTERGNLFSSMTVTNQTTLSLDHQRKQTEDKSKLLHDSITQLKAQEAAKQKDNIYSLSDPDIQVGTRQNHITGLVGVIGEGTRTGIGSRCSTLLRRDQ</sequence>
<accession>A0ABQ8MHF4</accession>
<comment type="caution">
    <text evidence="1">The sequence shown here is derived from an EMBL/GenBank/DDBJ whole genome shotgun (WGS) entry which is preliminary data.</text>
</comment>
<keyword evidence="1" id="KW-0418">Kinase</keyword>
<dbReference type="GO" id="GO:0016301">
    <property type="term" value="F:kinase activity"/>
    <property type="evidence" value="ECO:0007669"/>
    <property type="project" value="UniProtKB-KW"/>
</dbReference>
<gene>
    <name evidence="1" type="ORF">H4Q32_001139</name>
</gene>
<name>A0ABQ8MHF4_LABRO</name>
<proteinExistence type="predicted"/>